<evidence type="ECO:0000256" key="4">
    <source>
        <dbReference type="ARBA" id="ARBA00023136"/>
    </source>
</evidence>
<feature type="transmembrane region" description="Helical" evidence="5">
    <location>
        <begin position="129"/>
        <end position="153"/>
    </location>
</feature>
<evidence type="ECO:0000256" key="5">
    <source>
        <dbReference type="SAM" id="Phobius"/>
    </source>
</evidence>
<keyword evidence="4 5" id="KW-0472">Membrane</keyword>
<keyword evidence="7" id="KW-1185">Reference proteome</keyword>
<keyword evidence="2 5" id="KW-0812">Transmembrane</keyword>
<name>A0A811K5A5_9BILA</name>
<dbReference type="GO" id="GO:0016020">
    <property type="term" value="C:membrane"/>
    <property type="evidence" value="ECO:0007669"/>
    <property type="project" value="UniProtKB-SubCell"/>
</dbReference>
<protein>
    <recommendedName>
        <fullName evidence="8">Gustatory receptor</fullName>
    </recommendedName>
</protein>
<comment type="subcellular location">
    <subcellularLocation>
        <location evidence="1">Membrane</location>
        <topology evidence="1">Multi-pass membrane protein</topology>
    </subcellularLocation>
</comment>
<feature type="transmembrane region" description="Helical" evidence="5">
    <location>
        <begin position="351"/>
        <end position="375"/>
    </location>
</feature>
<dbReference type="OrthoDB" id="5784962at2759"/>
<gene>
    <name evidence="6" type="ORF">BOKJ2_LOCUS3241</name>
</gene>
<evidence type="ECO:0000313" key="7">
    <source>
        <dbReference type="Proteomes" id="UP000614601"/>
    </source>
</evidence>
<dbReference type="InterPro" id="IPR013604">
    <property type="entry name" value="7TM_chemorcpt"/>
</dbReference>
<accession>A0A811K5A5</accession>
<dbReference type="GO" id="GO:0050909">
    <property type="term" value="P:sensory perception of taste"/>
    <property type="evidence" value="ECO:0007669"/>
    <property type="project" value="InterPro"/>
</dbReference>
<keyword evidence="3 5" id="KW-1133">Transmembrane helix</keyword>
<comment type="caution">
    <text evidence="6">The sequence shown here is derived from an EMBL/GenBank/DDBJ whole genome shotgun (WGS) entry which is preliminary data.</text>
</comment>
<evidence type="ECO:0000256" key="3">
    <source>
        <dbReference type="ARBA" id="ARBA00022989"/>
    </source>
</evidence>
<dbReference type="PANTHER" id="PTHR34492">
    <property type="entry name" value="GUSTATORY RECEPTOR FAMILY"/>
    <property type="match status" value="1"/>
</dbReference>
<evidence type="ECO:0000313" key="6">
    <source>
        <dbReference type="EMBL" id="CAD5210532.1"/>
    </source>
</evidence>
<evidence type="ECO:0000256" key="2">
    <source>
        <dbReference type="ARBA" id="ARBA00022692"/>
    </source>
</evidence>
<dbReference type="Proteomes" id="UP000783686">
    <property type="component" value="Unassembled WGS sequence"/>
</dbReference>
<feature type="transmembrane region" description="Helical" evidence="5">
    <location>
        <begin position="45"/>
        <end position="62"/>
    </location>
</feature>
<dbReference type="AlphaFoldDB" id="A0A811K5A5"/>
<feature type="transmembrane region" description="Helical" evidence="5">
    <location>
        <begin position="173"/>
        <end position="200"/>
    </location>
</feature>
<organism evidence="6 7">
    <name type="scientific">Bursaphelenchus okinawaensis</name>
    <dbReference type="NCBI Taxonomy" id="465554"/>
    <lineage>
        <taxon>Eukaryota</taxon>
        <taxon>Metazoa</taxon>
        <taxon>Ecdysozoa</taxon>
        <taxon>Nematoda</taxon>
        <taxon>Chromadorea</taxon>
        <taxon>Rhabditida</taxon>
        <taxon>Tylenchina</taxon>
        <taxon>Tylenchomorpha</taxon>
        <taxon>Aphelenchoidea</taxon>
        <taxon>Aphelenchoididae</taxon>
        <taxon>Bursaphelenchus</taxon>
    </lineage>
</organism>
<dbReference type="Pfam" id="PF08395">
    <property type="entry name" value="7tm_7"/>
    <property type="match status" value="1"/>
</dbReference>
<sequence>MGDLVLPTYEQIKSSKVRMGFLMYALRITGLMYKHKVNEGWERPLRAARAGILIIVVFLHLLNNFWQVFEFEMVHKERSLVIFFWLLQSFMSMCFLVWWQYKGRTALLIHILPWSDLKQSYQSRRKVTLLVYFGIAGLVVIMSVFAFIGNMLYPDNPVIDRAAVTPFPNFLRFVSYFIVNYAYTVWGAVLTLYCLVLVVIHEEIRSLNTSIQEAGQSPDHLKLVDELLILHDRHANICYVLQEADATFQVYNFSMLTANIPTAIFTILSCYHAFASSDKFNISMCLMEAIFCVVETLGLTTMPSKINTALQNTEKAIYNNRKLWKPYQADVYNLLQSFITQNKQPGLGMSAWGFAIVSKSLILTTVSLVVTYLTLLIQLSDSPGEAGELFKRFLNSTNHANSTVD</sequence>
<evidence type="ECO:0000256" key="1">
    <source>
        <dbReference type="ARBA" id="ARBA00004141"/>
    </source>
</evidence>
<evidence type="ECO:0008006" key="8">
    <source>
        <dbReference type="Google" id="ProtNLM"/>
    </source>
</evidence>
<dbReference type="EMBL" id="CAJFDH010000002">
    <property type="protein sequence ID" value="CAD5210532.1"/>
    <property type="molecule type" value="Genomic_DNA"/>
</dbReference>
<dbReference type="PANTHER" id="PTHR34492:SF2">
    <property type="entry name" value="G PROTEIN-COUPLED RECEPTOR"/>
    <property type="match status" value="1"/>
</dbReference>
<proteinExistence type="predicted"/>
<dbReference type="EMBL" id="CAJFCW020000002">
    <property type="protein sequence ID" value="CAG9091550.1"/>
    <property type="molecule type" value="Genomic_DNA"/>
</dbReference>
<dbReference type="Proteomes" id="UP000614601">
    <property type="component" value="Unassembled WGS sequence"/>
</dbReference>
<feature type="transmembrane region" description="Helical" evidence="5">
    <location>
        <begin position="82"/>
        <end position="101"/>
    </location>
</feature>
<reference evidence="6" key="1">
    <citation type="submission" date="2020-09" db="EMBL/GenBank/DDBJ databases">
        <authorList>
            <person name="Kikuchi T."/>
        </authorList>
    </citation>
    <scope>NUCLEOTIDE SEQUENCE</scope>
    <source>
        <strain evidence="6">SH1</strain>
    </source>
</reference>